<organism evidence="3 4">
    <name type="scientific">Nesterenkonia sandarakina</name>
    <dbReference type="NCBI Taxonomy" id="272918"/>
    <lineage>
        <taxon>Bacteria</taxon>
        <taxon>Bacillati</taxon>
        <taxon>Actinomycetota</taxon>
        <taxon>Actinomycetes</taxon>
        <taxon>Micrococcales</taxon>
        <taxon>Micrococcaceae</taxon>
        <taxon>Nesterenkonia</taxon>
    </lineage>
</organism>
<dbReference type="Proteomes" id="UP000238217">
    <property type="component" value="Unassembled WGS sequence"/>
</dbReference>
<feature type="compositionally biased region" description="Low complexity" evidence="1">
    <location>
        <begin position="53"/>
        <end position="67"/>
    </location>
</feature>
<evidence type="ECO:0000313" key="3">
    <source>
        <dbReference type="EMBL" id="PRZ13688.1"/>
    </source>
</evidence>
<feature type="compositionally biased region" description="Gly residues" evidence="1">
    <location>
        <begin position="68"/>
        <end position="80"/>
    </location>
</feature>
<evidence type="ECO:0000256" key="2">
    <source>
        <dbReference type="SAM" id="Phobius"/>
    </source>
</evidence>
<feature type="transmembrane region" description="Helical" evidence="2">
    <location>
        <begin position="135"/>
        <end position="161"/>
    </location>
</feature>
<dbReference type="OrthoDB" id="4966206at2"/>
<feature type="transmembrane region" description="Helical" evidence="2">
    <location>
        <begin position="227"/>
        <end position="245"/>
    </location>
</feature>
<feature type="compositionally biased region" description="Low complexity" evidence="1">
    <location>
        <begin position="98"/>
        <end position="107"/>
    </location>
</feature>
<keyword evidence="2" id="KW-1133">Transmembrane helix</keyword>
<feature type="compositionally biased region" description="Low complexity" evidence="1">
    <location>
        <begin position="286"/>
        <end position="303"/>
    </location>
</feature>
<dbReference type="EMBL" id="PVTY01000014">
    <property type="protein sequence ID" value="PRZ13688.1"/>
    <property type="molecule type" value="Genomic_DNA"/>
</dbReference>
<feature type="transmembrane region" description="Helical" evidence="2">
    <location>
        <begin position="251"/>
        <end position="272"/>
    </location>
</feature>
<keyword evidence="2" id="KW-0812">Transmembrane</keyword>
<feature type="region of interest" description="Disordered" evidence="1">
    <location>
        <begin position="1"/>
        <end position="127"/>
    </location>
</feature>
<dbReference type="AlphaFoldDB" id="A0A2T0YFY3"/>
<proteinExistence type="predicted"/>
<sequence length="337" mass="35235">MSSTPEENRSPEQPRWGQRRPEGSAPNQQPGQETPQDPSPGYGRSASYGESAGYGQPPSSSQPYGSGQPHGSGQGYGSSQGYGQQPRQGQHGGGQYGYGTPQGQVQGHAPSGYGQQGGYAPGAAPTQKPKRPMTLILAMVLMLLAGAAALTLSILSFGSFASVDPQDVDPFWTEVAAESQAQQPPGAEELSVQELMLGLGVLVLLGGIILAALYAVFAFVGTMTGNVGRILATIFLAGSVFMIFFGVENLIVTGLSLAAIVALWLPASNTYVRDRKAWKELSRSGNPYGGSPYQGPGQSGPQGWAQKQSPYHSGPYQSGQPQNPYPSDNPYGGSSPR</sequence>
<feature type="transmembrane region" description="Helical" evidence="2">
    <location>
        <begin position="195"/>
        <end position="220"/>
    </location>
</feature>
<keyword evidence="4" id="KW-1185">Reference proteome</keyword>
<name>A0A2T0YFY3_9MICC</name>
<comment type="caution">
    <text evidence="3">The sequence shown here is derived from an EMBL/GenBank/DDBJ whole genome shotgun (WGS) entry which is preliminary data.</text>
</comment>
<feature type="compositionally biased region" description="Basic and acidic residues" evidence="1">
    <location>
        <begin position="1"/>
        <end position="12"/>
    </location>
</feature>
<evidence type="ECO:0000256" key="1">
    <source>
        <dbReference type="SAM" id="MobiDB-lite"/>
    </source>
</evidence>
<feature type="compositionally biased region" description="Polar residues" evidence="1">
    <location>
        <begin position="25"/>
        <end position="36"/>
    </location>
</feature>
<feature type="compositionally biased region" description="Polar residues" evidence="1">
    <location>
        <begin position="305"/>
        <end position="326"/>
    </location>
</feature>
<keyword evidence="2" id="KW-0472">Membrane</keyword>
<accession>A0A2T0YFY3</accession>
<evidence type="ECO:0000313" key="4">
    <source>
        <dbReference type="Proteomes" id="UP000238217"/>
    </source>
</evidence>
<reference evidence="3 4" key="1">
    <citation type="submission" date="2018-03" db="EMBL/GenBank/DDBJ databases">
        <title>Comparative analysis of microorganisms from saline springs in Andes Mountain Range, Colombia.</title>
        <authorList>
            <person name="Rubin E."/>
        </authorList>
    </citation>
    <scope>NUCLEOTIDE SEQUENCE [LARGE SCALE GENOMIC DNA]</scope>
    <source>
        <strain evidence="3 4">CG 35</strain>
    </source>
</reference>
<protein>
    <submittedName>
        <fullName evidence="3">Uncharacterized protein</fullName>
    </submittedName>
</protein>
<dbReference type="RefSeq" id="WP_106123596.1">
    <property type="nucleotide sequence ID" value="NZ_PVTY01000014.1"/>
</dbReference>
<feature type="region of interest" description="Disordered" evidence="1">
    <location>
        <begin position="286"/>
        <end position="337"/>
    </location>
</feature>
<gene>
    <name evidence="3" type="ORF">BCL67_11415</name>
</gene>